<dbReference type="EMBL" id="BK014844">
    <property type="protein sequence ID" value="DAD78509.1"/>
    <property type="molecule type" value="Genomic_DNA"/>
</dbReference>
<name>A0A8S5M886_9CAUD</name>
<proteinExistence type="predicted"/>
<organism evidence="1">
    <name type="scientific">Siphoviridae sp. ctGkF12</name>
    <dbReference type="NCBI Taxonomy" id="2826224"/>
    <lineage>
        <taxon>Viruses</taxon>
        <taxon>Duplodnaviria</taxon>
        <taxon>Heunggongvirae</taxon>
        <taxon>Uroviricota</taxon>
        <taxon>Caudoviricetes</taxon>
    </lineage>
</organism>
<sequence>MKNKKYTFCRILDLEDKQILIQKDYCEEDRYKIKVSTFNGEILSSFSFGYIKEEEADECFDSITEEEVLRYLKNIDTKETKDEK</sequence>
<evidence type="ECO:0000313" key="1">
    <source>
        <dbReference type="EMBL" id="DAD78509.1"/>
    </source>
</evidence>
<accession>A0A8S5M886</accession>
<reference evidence="1" key="1">
    <citation type="journal article" date="2021" name="Proc. Natl. Acad. Sci. U.S.A.">
        <title>A Catalog of Tens of Thousands of Viruses from Human Metagenomes Reveals Hidden Associations with Chronic Diseases.</title>
        <authorList>
            <person name="Tisza M.J."/>
            <person name="Buck C.B."/>
        </authorList>
    </citation>
    <scope>NUCLEOTIDE SEQUENCE</scope>
    <source>
        <strain evidence="1">CtGkF12</strain>
    </source>
</reference>
<protein>
    <submittedName>
        <fullName evidence="1">Uncharacterized protein</fullName>
    </submittedName>
</protein>